<dbReference type="PANTHER" id="PTHR31435">
    <property type="entry name" value="PROTEIN NATD1"/>
    <property type="match status" value="1"/>
</dbReference>
<dbReference type="InterPro" id="IPR031165">
    <property type="entry name" value="GNAT_YJDJ"/>
</dbReference>
<dbReference type="PANTHER" id="PTHR31435:SF9">
    <property type="entry name" value="PROTEIN NATD1"/>
    <property type="match status" value="1"/>
</dbReference>
<feature type="domain" description="N-acetyltransferase" evidence="1">
    <location>
        <begin position="7"/>
        <end position="92"/>
    </location>
</feature>
<dbReference type="Gene3D" id="3.40.630.30">
    <property type="match status" value="1"/>
</dbReference>
<evidence type="ECO:0000259" key="1">
    <source>
        <dbReference type="PROSITE" id="PS51729"/>
    </source>
</evidence>
<proteinExistence type="predicted"/>
<dbReference type="RefSeq" id="WP_215220148.1">
    <property type="nucleotide sequence ID" value="NZ_OU015430.1"/>
</dbReference>
<keyword evidence="3" id="KW-1185">Reference proteome</keyword>
<evidence type="ECO:0000313" key="2">
    <source>
        <dbReference type="EMBL" id="CAG4972507.1"/>
    </source>
</evidence>
<protein>
    <recommendedName>
        <fullName evidence="1">N-acetyltransferase domain-containing protein</fullName>
    </recommendedName>
</protein>
<reference evidence="2 3" key="1">
    <citation type="submission" date="2021-04" db="EMBL/GenBank/DDBJ databases">
        <authorList>
            <person name="Rodrigo-Torres L."/>
            <person name="Arahal R. D."/>
            <person name="Lucena T."/>
        </authorList>
    </citation>
    <scope>NUCLEOTIDE SEQUENCE [LARGE SCALE GENOMIC DNA]</scope>
    <source>
        <strain evidence="2 3">CECT 30171</strain>
    </source>
</reference>
<gene>
    <name evidence="2" type="ORF">LYB30171_01225</name>
</gene>
<dbReference type="Pfam" id="PF14542">
    <property type="entry name" value="Acetyltransf_CG"/>
    <property type="match status" value="1"/>
</dbReference>
<organism evidence="2 3">
    <name type="scientific">Novilysobacter luteus</name>
    <dbReference type="NCBI Taxonomy" id="2822368"/>
    <lineage>
        <taxon>Bacteria</taxon>
        <taxon>Pseudomonadati</taxon>
        <taxon>Pseudomonadota</taxon>
        <taxon>Gammaproteobacteria</taxon>
        <taxon>Lysobacterales</taxon>
        <taxon>Lysobacteraceae</taxon>
        <taxon>Novilysobacter</taxon>
    </lineage>
</organism>
<accession>A0ABM8UF42</accession>
<dbReference type="InterPro" id="IPR016181">
    <property type="entry name" value="Acyl_CoA_acyltransferase"/>
</dbReference>
<sequence>MTEFEIRHQPDRSRFAADVDGVEAALEYRMEGSCMVITHTHVPEPVGGRGIAGALTRAAFEHARVQDLHVRPACSYAAGWVDRHPEYGDLLG</sequence>
<name>A0ABM8UF42_9GAMM</name>
<dbReference type="Proteomes" id="UP000680116">
    <property type="component" value="Chromosome"/>
</dbReference>
<dbReference type="PROSITE" id="PS51729">
    <property type="entry name" value="GNAT_YJDJ"/>
    <property type="match status" value="1"/>
</dbReference>
<evidence type="ECO:0000313" key="3">
    <source>
        <dbReference type="Proteomes" id="UP000680116"/>
    </source>
</evidence>
<dbReference type="InterPro" id="IPR045057">
    <property type="entry name" value="Gcn5-rel_NAT"/>
</dbReference>
<dbReference type="EMBL" id="OU015430">
    <property type="protein sequence ID" value="CAG4972507.1"/>
    <property type="molecule type" value="Genomic_DNA"/>
</dbReference>
<dbReference type="SUPFAM" id="SSF55729">
    <property type="entry name" value="Acyl-CoA N-acyltransferases (Nat)"/>
    <property type="match status" value="1"/>
</dbReference>